<feature type="domain" description="Polysaccharide chain length determinant N-terminal" evidence="8">
    <location>
        <begin position="3"/>
        <end position="100"/>
    </location>
</feature>
<sequence>MERISFKELTEQILRGKYLFIACMVVSLLIGFFVYMIKPKEYASSIEFLISNNEEQSNASRLGSLASLAGISSNSSAGIPVSAYEFILSSTNFLSDVVAEKIVFEGDTIFISNYLTQRMVLGFKNQLKTLSDDDNLKVVYKNVIDSNNASKISRLSPGTLPVLILSGEISQAVGILRGSIVFSNEAPKPILLTVKLQDPEASAKVAKVVLQKLEEYINLYSKENKIDNTDFLEQEVEKSKQELYQLQNALAAAQDRNINANKAIANLEIERLNLRYSQARSTYSGLLAQLDNSKIQVENQRPLFIIIEAPIQLNELSPSEPRLVNYIILSIILGVFVSLTLIFAKSFFERNL</sequence>
<dbReference type="EMBL" id="SMGO01000001">
    <property type="protein sequence ID" value="TCK84874.1"/>
    <property type="molecule type" value="Genomic_DNA"/>
</dbReference>
<comment type="subcellular location">
    <subcellularLocation>
        <location evidence="1">Cell membrane</location>
        <topology evidence="1">Multi-pass membrane protein</topology>
    </subcellularLocation>
</comment>
<dbReference type="GO" id="GO:0004713">
    <property type="term" value="F:protein tyrosine kinase activity"/>
    <property type="evidence" value="ECO:0007669"/>
    <property type="project" value="TreeGrafter"/>
</dbReference>
<keyword evidence="4 7" id="KW-1133">Transmembrane helix</keyword>
<feature type="transmembrane region" description="Helical" evidence="7">
    <location>
        <begin position="323"/>
        <end position="344"/>
    </location>
</feature>
<evidence type="ECO:0000256" key="7">
    <source>
        <dbReference type="SAM" id="Phobius"/>
    </source>
</evidence>
<evidence type="ECO:0000313" key="10">
    <source>
        <dbReference type="Proteomes" id="UP000294616"/>
    </source>
</evidence>
<evidence type="ECO:0000256" key="2">
    <source>
        <dbReference type="ARBA" id="ARBA00022475"/>
    </source>
</evidence>
<name>A0A4R1M205_9SPHI</name>
<evidence type="ECO:0000256" key="5">
    <source>
        <dbReference type="ARBA" id="ARBA00023136"/>
    </source>
</evidence>
<keyword evidence="3 7" id="KW-0812">Transmembrane</keyword>
<proteinExistence type="predicted"/>
<accession>A0A4R1M205</accession>
<dbReference type="InterPro" id="IPR050445">
    <property type="entry name" value="Bact_polysacc_biosynth/exp"/>
</dbReference>
<keyword evidence="5 7" id="KW-0472">Membrane</keyword>
<feature type="transmembrane region" description="Helical" evidence="7">
    <location>
        <begin position="18"/>
        <end position="37"/>
    </location>
</feature>
<organism evidence="9 10">
    <name type="scientific">Albibacterium bauzanense</name>
    <dbReference type="NCBI Taxonomy" id="653929"/>
    <lineage>
        <taxon>Bacteria</taxon>
        <taxon>Pseudomonadati</taxon>
        <taxon>Bacteroidota</taxon>
        <taxon>Sphingobacteriia</taxon>
        <taxon>Sphingobacteriales</taxon>
        <taxon>Sphingobacteriaceae</taxon>
        <taxon>Albibacterium</taxon>
    </lineage>
</organism>
<dbReference type="GO" id="GO:0005886">
    <property type="term" value="C:plasma membrane"/>
    <property type="evidence" value="ECO:0007669"/>
    <property type="project" value="UniProtKB-SubCell"/>
</dbReference>
<evidence type="ECO:0000256" key="4">
    <source>
        <dbReference type="ARBA" id="ARBA00022989"/>
    </source>
</evidence>
<dbReference type="OrthoDB" id="10007453at2"/>
<protein>
    <submittedName>
        <fullName evidence="9">Subunit length determinant protein</fullName>
    </submittedName>
</protein>
<reference evidence="9 10" key="1">
    <citation type="submission" date="2019-03" db="EMBL/GenBank/DDBJ databases">
        <title>Genomic Encyclopedia of Archaeal and Bacterial Type Strains, Phase II (KMG-II): from individual species to whole genera.</title>
        <authorList>
            <person name="Goeker M."/>
        </authorList>
    </citation>
    <scope>NUCLEOTIDE SEQUENCE [LARGE SCALE GENOMIC DNA]</scope>
    <source>
        <strain evidence="9 10">DSM 22554</strain>
    </source>
</reference>
<keyword evidence="10" id="KW-1185">Reference proteome</keyword>
<dbReference type="Pfam" id="PF02706">
    <property type="entry name" value="Wzz"/>
    <property type="match status" value="1"/>
</dbReference>
<evidence type="ECO:0000256" key="3">
    <source>
        <dbReference type="ARBA" id="ARBA00022692"/>
    </source>
</evidence>
<evidence type="ECO:0000256" key="1">
    <source>
        <dbReference type="ARBA" id="ARBA00004651"/>
    </source>
</evidence>
<dbReference type="PANTHER" id="PTHR32309">
    <property type="entry name" value="TYROSINE-PROTEIN KINASE"/>
    <property type="match status" value="1"/>
</dbReference>
<comment type="caution">
    <text evidence="9">The sequence shown here is derived from an EMBL/GenBank/DDBJ whole genome shotgun (WGS) entry which is preliminary data.</text>
</comment>
<keyword evidence="6" id="KW-0175">Coiled coil</keyword>
<evidence type="ECO:0000259" key="8">
    <source>
        <dbReference type="Pfam" id="PF02706"/>
    </source>
</evidence>
<evidence type="ECO:0000256" key="6">
    <source>
        <dbReference type="SAM" id="Coils"/>
    </source>
</evidence>
<dbReference type="InterPro" id="IPR003856">
    <property type="entry name" value="LPS_length_determ_N"/>
</dbReference>
<dbReference type="PANTHER" id="PTHR32309:SF13">
    <property type="entry name" value="FERRIC ENTEROBACTIN TRANSPORT PROTEIN FEPE"/>
    <property type="match status" value="1"/>
</dbReference>
<dbReference type="AlphaFoldDB" id="A0A4R1M205"/>
<dbReference type="RefSeq" id="WP_132220595.1">
    <property type="nucleotide sequence ID" value="NZ_SMGO01000001.1"/>
</dbReference>
<gene>
    <name evidence="9" type="ORF">C8N28_0169</name>
</gene>
<feature type="coiled-coil region" evidence="6">
    <location>
        <begin position="222"/>
        <end position="270"/>
    </location>
</feature>
<dbReference type="Proteomes" id="UP000294616">
    <property type="component" value="Unassembled WGS sequence"/>
</dbReference>
<keyword evidence="2" id="KW-1003">Cell membrane</keyword>
<evidence type="ECO:0000313" key="9">
    <source>
        <dbReference type="EMBL" id="TCK84874.1"/>
    </source>
</evidence>